<feature type="transmembrane region" description="Helical" evidence="16">
    <location>
        <begin position="169"/>
        <end position="192"/>
    </location>
</feature>
<evidence type="ECO:0000313" key="18">
    <source>
        <dbReference type="EMBL" id="MFK7161246.1"/>
    </source>
</evidence>
<comment type="caution">
    <text evidence="18">The sequence shown here is derived from an EMBL/GenBank/DDBJ whole genome shotgun (WGS) entry which is preliminary data.</text>
</comment>
<dbReference type="EMBL" id="JBANFI010000005">
    <property type="protein sequence ID" value="MFK7161246.1"/>
    <property type="molecule type" value="Genomic_DNA"/>
</dbReference>
<dbReference type="RefSeq" id="WP_405339754.1">
    <property type="nucleotide sequence ID" value="NZ_JBANFI010000005.1"/>
</dbReference>
<accession>A0ABW8PZH0</accession>
<protein>
    <recommendedName>
        <fullName evidence="13">General secretion pathway protein F</fullName>
    </recommendedName>
</protein>
<keyword evidence="11 16" id="KW-1133">Transmembrane helix</keyword>
<evidence type="ECO:0000256" key="15">
    <source>
        <dbReference type="SAM" id="MobiDB-lite"/>
    </source>
</evidence>
<evidence type="ECO:0000256" key="11">
    <source>
        <dbReference type="ARBA" id="ARBA00022989"/>
    </source>
</evidence>
<name>A0ABW8PZH0_9GAMM</name>
<evidence type="ECO:0000256" key="14">
    <source>
        <dbReference type="RuleBase" id="RU003923"/>
    </source>
</evidence>
<dbReference type="InterPro" id="IPR042094">
    <property type="entry name" value="T2SS_GspF_sf"/>
</dbReference>
<dbReference type="InterPro" id="IPR003004">
    <property type="entry name" value="GspF/PilC"/>
</dbReference>
<evidence type="ECO:0000313" key="19">
    <source>
        <dbReference type="Proteomes" id="UP001621714"/>
    </source>
</evidence>
<dbReference type="InterPro" id="IPR001992">
    <property type="entry name" value="T2SS_GspF/T4SS_PilC_CS"/>
</dbReference>
<keyword evidence="19" id="KW-1185">Reference proteome</keyword>
<feature type="transmembrane region" description="Helical" evidence="16">
    <location>
        <begin position="376"/>
        <end position="396"/>
    </location>
</feature>
<evidence type="ECO:0000256" key="13">
    <source>
        <dbReference type="ARBA" id="ARBA00030750"/>
    </source>
</evidence>
<comment type="function">
    <text evidence="1">Component of the type II secretion system inner membrane complex required for the energy-dependent secretion of extracellular factors such as proteases and toxins from the periplasm.</text>
</comment>
<feature type="region of interest" description="Disordered" evidence="15">
    <location>
        <begin position="42"/>
        <end position="61"/>
    </location>
</feature>
<evidence type="ECO:0000256" key="4">
    <source>
        <dbReference type="ARBA" id="ARBA00022448"/>
    </source>
</evidence>
<gene>
    <name evidence="18" type="primary">gspF</name>
    <name evidence="18" type="ORF">V6U78_09385</name>
</gene>
<evidence type="ECO:0000256" key="5">
    <source>
        <dbReference type="ARBA" id="ARBA00022475"/>
    </source>
</evidence>
<keyword evidence="4 14" id="KW-0813">Transport</keyword>
<evidence type="ECO:0000256" key="7">
    <source>
        <dbReference type="ARBA" id="ARBA00022692"/>
    </source>
</evidence>
<feature type="transmembrane region" description="Helical" evidence="16">
    <location>
        <begin position="223"/>
        <end position="242"/>
    </location>
</feature>
<keyword evidence="10" id="KW-0653">Protein transport</keyword>
<dbReference type="Proteomes" id="UP001621714">
    <property type="component" value="Unassembled WGS sequence"/>
</dbReference>
<dbReference type="InterPro" id="IPR011850">
    <property type="entry name" value="T2SS_GspF"/>
</dbReference>
<comment type="subcellular location">
    <subcellularLocation>
        <location evidence="2 14">Cell inner membrane</location>
        <topology evidence="2 14">Multi-pass membrane protein</topology>
    </subcellularLocation>
</comment>
<keyword evidence="5" id="KW-1003">Cell membrane</keyword>
<proteinExistence type="inferred from homology"/>
<keyword evidence="7 14" id="KW-0812">Transmembrane</keyword>
<evidence type="ECO:0000256" key="16">
    <source>
        <dbReference type="SAM" id="Phobius"/>
    </source>
</evidence>
<keyword evidence="9" id="KW-0106">Calcium</keyword>
<evidence type="ECO:0000256" key="1">
    <source>
        <dbReference type="ARBA" id="ARBA00002684"/>
    </source>
</evidence>
<evidence type="ECO:0000256" key="10">
    <source>
        <dbReference type="ARBA" id="ARBA00022927"/>
    </source>
</evidence>
<dbReference type="Gene3D" id="1.20.81.30">
    <property type="entry name" value="Type II secretion system (T2SS), domain F"/>
    <property type="match status" value="2"/>
</dbReference>
<reference evidence="18 19" key="1">
    <citation type="submission" date="2024-02" db="EMBL/GenBank/DDBJ databases">
        <title>Marinospirillum sp. MEB 164 isolated from Lonar lake sediment.</title>
        <authorList>
            <person name="Joshi A."/>
            <person name="Thite S."/>
        </authorList>
    </citation>
    <scope>NUCLEOTIDE SEQUENCE [LARGE SCALE GENOMIC DNA]</scope>
    <source>
        <strain evidence="18 19">MEB164</strain>
    </source>
</reference>
<dbReference type="Pfam" id="PF00482">
    <property type="entry name" value="T2SSF"/>
    <property type="match status" value="2"/>
</dbReference>
<dbReference type="PANTHER" id="PTHR30012">
    <property type="entry name" value="GENERAL SECRETION PATHWAY PROTEIN"/>
    <property type="match status" value="1"/>
</dbReference>
<dbReference type="NCBIfam" id="TIGR02120">
    <property type="entry name" value="GspF"/>
    <property type="match status" value="1"/>
</dbReference>
<dbReference type="PANTHER" id="PTHR30012:SF0">
    <property type="entry name" value="TYPE II SECRETION SYSTEM PROTEIN F-RELATED"/>
    <property type="match status" value="1"/>
</dbReference>
<evidence type="ECO:0000256" key="8">
    <source>
        <dbReference type="ARBA" id="ARBA00022723"/>
    </source>
</evidence>
<feature type="domain" description="Type II secretion system protein GspF" evidence="17">
    <location>
        <begin position="71"/>
        <end position="193"/>
    </location>
</feature>
<feature type="domain" description="Type II secretion system protein GspF" evidence="17">
    <location>
        <begin position="274"/>
        <end position="395"/>
    </location>
</feature>
<evidence type="ECO:0000256" key="12">
    <source>
        <dbReference type="ARBA" id="ARBA00023136"/>
    </source>
</evidence>
<evidence type="ECO:0000256" key="9">
    <source>
        <dbReference type="ARBA" id="ARBA00022837"/>
    </source>
</evidence>
<evidence type="ECO:0000256" key="2">
    <source>
        <dbReference type="ARBA" id="ARBA00004429"/>
    </source>
</evidence>
<evidence type="ECO:0000259" key="17">
    <source>
        <dbReference type="Pfam" id="PF00482"/>
    </source>
</evidence>
<organism evidence="18 19">
    <name type="scientific">Marinospirillum alkalitolerans</name>
    <dbReference type="NCBI Taxonomy" id="3123374"/>
    <lineage>
        <taxon>Bacteria</taxon>
        <taxon>Pseudomonadati</taxon>
        <taxon>Pseudomonadota</taxon>
        <taxon>Gammaproteobacteria</taxon>
        <taxon>Oceanospirillales</taxon>
        <taxon>Oceanospirillaceae</taxon>
        <taxon>Marinospirillum</taxon>
    </lineage>
</organism>
<keyword evidence="8" id="KW-0479">Metal-binding</keyword>
<dbReference type="PROSITE" id="PS00874">
    <property type="entry name" value="T2SP_F"/>
    <property type="match status" value="1"/>
</dbReference>
<evidence type="ECO:0000256" key="6">
    <source>
        <dbReference type="ARBA" id="ARBA00022519"/>
    </source>
</evidence>
<dbReference type="PRINTS" id="PR00812">
    <property type="entry name" value="BCTERIALGSPF"/>
</dbReference>
<keyword evidence="6" id="KW-0997">Cell inner membrane</keyword>
<sequence length="405" mass="44937">MAGFRYQALDQQGKLHKGVVEAESERHARQVLRDQGLFPRQVQSGVPRASSATRSRSRSGHLSADQLALMTRQLATLLSSGLALEQALETLARQAEGDRQRSLLLGVRAQVREGHSLAQSLQHWPKTFDRLYTSLVAAGEKAGCLDQVLLRLADYLEISQKQRQKAKMALVYPLVLTLVSLLIVMALMTFVVPKIVSQFEHANQTLPAITRGLIQVSDFLQNWGWVSGLALICLLWLVRVLLRDPQRARRWHQLQLGLPALGRLVRALNTARLARTVAILTASGVPLLSALQVARETLGNLFMQQQVDQLTLTVREGRSLHRALEQAGCFPPMMVYMVASGEASGELDQMLLRVADLQDSEFQQKVEMSLALFEPMMILVMGAVVLTIVMAILLPIMQLNSALSF</sequence>
<keyword evidence="12 16" id="KW-0472">Membrane</keyword>
<evidence type="ECO:0000256" key="3">
    <source>
        <dbReference type="ARBA" id="ARBA00005745"/>
    </source>
</evidence>
<dbReference type="InterPro" id="IPR018076">
    <property type="entry name" value="T2SS_GspF_dom"/>
</dbReference>
<comment type="similarity">
    <text evidence="3 14">Belongs to the GSP F family.</text>
</comment>